<proteinExistence type="inferred from homology"/>
<dbReference type="HOGENOM" id="CLU_001570_2_1_1"/>
<gene>
    <name evidence="7" type="ORF">COCHEDRAFT_1088317</name>
</gene>
<dbReference type="PRINTS" id="PR00463">
    <property type="entry name" value="EP450I"/>
</dbReference>
<dbReference type="InterPro" id="IPR002401">
    <property type="entry name" value="Cyt_P450_E_grp-I"/>
</dbReference>
<reference evidence="7 8" key="1">
    <citation type="journal article" date="2012" name="PLoS Pathog.">
        <title>Diverse lifestyles and strategies of plant pathogenesis encoded in the genomes of eighteen Dothideomycetes fungi.</title>
        <authorList>
            <person name="Ohm R.A."/>
            <person name="Feau N."/>
            <person name="Henrissat B."/>
            <person name="Schoch C.L."/>
            <person name="Horwitz B.A."/>
            <person name="Barry K.W."/>
            <person name="Condon B.J."/>
            <person name="Copeland A.C."/>
            <person name="Dhillon B."/>
            <person name="Glaser F."/>
            <person name="Hesse C.N."/>
            <person name="Kosti I."/>
            <person name="LaButti K."/>
            <person name="Lindquist E.A."/>
            <person name="Lucas S."/>
            <person name="Salamov A.A."/>
            <person name="Bradshaw R.E."/>
            <person name="Ciuffetti L."/>
            <person name="Hamelin R.C."/>
            <person name="Kema G.H.J."/>
            <person name="Lawrence C."/>
            <person name="Scott J.A."/>
            <person name="Spatafora J.W."/>
            <person name="Turgeon B.G."/>
            <person name="de Wit P.J.G.M."/>
            <person name="Zhong S."/>
            <person name="Goodwin S.B."/>
            <person name="Grigoriev I.V."/>
        </authorList>
    </citation>
    <scope>NUCLEOTIDE SEQUENCE [LARGE SCALE GENOMIC DNA]</scope>
    <source>
        <strain evidence="8">C5 / ATCC 48332 / race O</strain>
    </source>
</reference>
<keyword evidence="4 6" id="KW-0408">Iron</keyword>
<keyword evidence="6" id="KW-0349">Heme</keyword>
<dbReference type="PANTHER" id="PTHR46300">
    <property type="entry name" value="P450, PUTATIVE (EUROFUNG)-RELATED-RELATED"/>
    <property type="match status" value="1"/>
</dbReference>
<keyword evidence="8" id="KW-1185">Reference proteome</keyword>
<evidence type="ECO:0000256" key="6">
    <source>
        <dbReference type="PIRSR" id="PIRSR602401-1"/>
    </source>
</evidence>
<dbReference type="PANTHER" id="PTHR46300:SF2">
    <property type="entry name" value="CYTOCHROME P450 MONOOXYGENASE ALNH-RELATED"/>
    <property type="match status" value="1"/>
</dbReference>
<accession>M2TDL1</accession>
<organism evidence="7 8">
    <name type="scientific">Cochliobolus heterostrophus (strain C5 / ATCC 48332 / race O)</name>
    <name type="common">Southern corn leaf blight fungus</name>
    <name type="synonym">Bipolaris maydis</name>
    <dbReference type="NCBI Taxonomy" id="701091"/>
    <lineage>
        <taxon>Eukaryota</taxon>
        <taxon>Fungi</taxon>
        <taxon>Dikarya</taxon>
        <taxon>Ascomycota</taxon>
        <taxon>Pezizomycotina</taxon>
        <taxon>Dothideomycetes</taxon>
        <taxon>Pleosporomycetidae</taxon>
        <taxon>Pleosporales</taxon>
        <taxon>Pleosporineae</taxon>
        <taxon>Pleosporaceae</taxon>
        <taxon>Bipolaris</taxon>
    </lineage>
</organism>
<feature type="binding site" description="axial binding residue" evidence="6">
    <location>
        <position position="393"/>
    </location>
    <ligand>
        <name>heme</name>
        <dbReference type="ChEBI" id="CHEBI:30413"/>
    </ligand>
    <ligandPart>
        <name>Fe</name>
        <dbReference type="ChEBI" id="CHEBI:18248"/>
    </ligandPart>
</feature>
<evidence type="ECO:0000313" key="7">
    <source>
        <dbReference type="EMBL" id="EMD95560.1"/>
    </source>
</evidence>
<sequence>MPKEKTHLQFKRWAEEYGPVYSLMLGTWTLIVLASDQAVKDLLDKRSAIYSSRPDHYLAQVASGGLRFALMPYGDPWRMIRKIVHNNLNITATKSYVPYQDLESKALLVELLEMPELFIDHLRRYTHSLTTQMVFGFRTPSIDDPKLKQLFWGIEKFSQVHGKTSAALLDLYPVLRSLPDAVLSERRHAKQLHEKSSELFVGLWLDVKNAIKNGTAKPCFCVDLVRAQEEENISDELAAYISGSILEAGSDTTAAELVSFTQAMVLFPEVAKSAQEELDRVCGHRLPTLEDWPNLPYIHGCIKETLRWMPTVISGAPHGLICDDEYMGYTIPKGAGVLPNSWAIHNDPKRHPDPRRFDPTRYIHDQSTAAESANNPDPTKRDHFGFGAGRRVCQGMHVAERSLFLAISRLLWTFDFRPARNEAGEEIIPDQEDLTEGTLSQPRPFPASITPRNEKKVTLIREEWAKMEALLDEEQQWQVLPEGLKWKDTKSVSKES</sequence>
<evidence type="ECO:0000256" key="5">
    <source>
        <dbReference type="ARBA" id="ARBA00023033"/>
    </source>
</evidence>
<evidence type="ECO:0000256" key="1">
    <source>
        <dbReference type="ARBA" id="ARBA00010617"/>
    </source>
</evidence>
<keyword evidence="5" id="KW-0503">Monooxygenase</keyword>
<dbReference type="EMBL" id="KB445570">
    <property type="protein sequence ID" value="EMD95560.1"/>
    <property type="molecule type" value="Genomic_DNA"/>
</dbReference>
<dbReference type="STRING" id="701091.M2TDL1"/>
<dbReference type="SUPFAM" id="SSF48264">
    <property type="entry name" value="Cytochrome P450"/>
    <property type="match status" value="1"/>
</dbReference>
<dbReference type="Pfam" id="PF00067">
    <property type="entry name" value="p450"/>
    <property type="match status" value="1"/>
</dbReference>
<keyword evidence="2 6" id="KW-0479">Metal-binding</keyword>
<dbReference type="InterPro" id="IPR050364">
    <property type="entry name" value="Cytochrome_P450_fung"/>
</dbReference>
<evidence type="ECO:0000256" key="3">
    <source>
        <dbReference type="ARBA" id="ARBA00023002"/>
    </source>
</evidence>
<dbReference type="GO" id="GO:0005506">
    <property type="term" value="F:iron ion binding"/>
    <property type="evidence" value="ECO:0007669"/>
    <property type="project" value="InterPro"/>
</dbReference>
<dbReference type="eggNOG" id="KOG0156">
    <property type="taxonomic scope" value="Eukaryota"/>
</dbReference>
<dbReference type="GO" id="GO:0016705">
    <property type="term" value="F:oxidoreductase activity, acting on paired donors, with incorporation or reduction of molecular oxygen"/>
    <property type="evidence" value="ECO:0007669"/>
    <property type="project" value="InterPro"/>
</dbReference>
<dbReference type="Proteomes" id="UP000016936">
    <property type="component" value="Unassembled WGS sequence"/>
</dbReference>
<dbReference type="GO" id="GO:0004497">
    <property type="term" value="F:monooxygenase activity"/>
    <property type="evidence" value="ECO:0007669"/>
    <property type="project" value="UniProtKB-KW"/>
</dbReference>
<dbReference type="PRINTS" id="PR00385">
    <property type="entry name" value="P450"/>
</dbReference>
<dbReference type="InterPro" id="IPR001128">
    <property type="entry name" value="Cyt_P450"/>
</dbReference>
<dbReference type="CDD" id="cd11065">
    <property type="entry name" value="CYP64-like"/>
    <property type="match status" value="1"/>
</dbReference>
<protein>
    <recommendedName>
        <fullName evidence="9">Cytochrome P450</fullName>
    </recommendedName>
</protein>
<name>M2TDL1_COCH5</name>
<comment type="cofactor">
    <cofactor evidence="6">
        <name>heme</name>
        <dbReference type="ChEBI" id="CHEBI:30413"/>
    </cofactor>
</comment>
<reference evidence="8" key="2">
    <citation type="journal article" date="2013" name="PLoS Genet.">
        <title>Comparative genome structure, secondary metabolite, and effector coding capacity across Cochliobolus pathogens.</title>
        <authorList>
            <person name="Condon B.J."/>
            <person name="Leng Y."/>
            <person name="Wu D."/>
            <person name="Bushley K.E."/>
            <person name="Ohm R.A."/>
            <person name="Otillar R."/>
            <person name="Martin J."/>
            <person name="Schackwitz W."/>
            <person name="Grimwood J."/>
            <person name="MohdZainudin N."/>
            <person name="Xue C."/>
            <person name="Wang R."/>
            <person name="Manning V.A."/>
            <person name="Dhillon B."/>
            <person name="Tu Z.J."/>
            <person name="Steffenson B.J."/>
            <person name="Salamov A."/>
            <person name="Sun H."/>
            <person name="Lowry S."/>
            <person name="LaButti K."/>
            <person name="Han J."/>
            <person name="Copeland A."/>
            <person name="Lindquist E."/>
            <person name="Barry K."/>
            <person name="Schmutz J."/>
            <person name="Baker S.E."/>
            <person name="Ciuffetti L.M."/>
            <person name="Grigoriev I.V."/>
            <person name="Zhong S."/>
            <person name="Turgeon B.G."/>
        </authorList>
    </citation>
    <scope>NUCLEOTIDE SEQUENCE [LARGE SCALE GENOMIC DNA]</scope>
    <source>
        <strain evidence="8">C5 / ATCC 48332 / race O</strain>
    </source>
</reference>
<keyword evidence="3" id="KW-0560">Oxidoreductase</keyword>
<dbReference type="Gene3D" id="1.10.630.10">
    <property type="entry name" value="Cytochrome P450"/>
    <property type="match status" value="1"/>
</dbReference>
<dbReference type="InterPro" id="IPR036396">
    <property type="entry name" value="Cyt_P450_sf"/>
</dbReference>
<evidence type="ECO:0000313" key="8">
    <source>
        <dbReference type="Proteomes" id="UP000016936"/>
    </source>
</evidence>
<dbReference type="GO" id="GO:0020037">
    <property type="term" value="F:heme binding"/>
    <property type="evidence" value="ECO:0007669"/>
    <property type="project" value="InterPro"/>
</dbReference>
<dbReference type="OrthoDB" id="1055148at2759"/>
<evidence type="ECO:0000256" key="4">
    <source>
        <dbReference type="ARBA" id="ARBA00023004"/>
    </source>
</evidence>
<dbReference type="OMA" id="WTLGTLH"/>
<comment type="similarity">
    <text evidence="1">Belongs to the cytochrome P450 family.</text>
</comment>
<evidence type="ECO:0008006" key="9">
    <source>
        <dbReference type="Google" id="ProtNLM"/>
    </source>
</evidence>
<evidence type="ECO:0000256" key="2">
    <source>
        <dbReference type="ARBA" id="ARBA00022723"/>
    </source>
</evidence>
<dbReference type="AlphaFoldDB" id="M2TDL1"/>